<evidence type="ECO:0000256" key="1">
    <source>
        <dbReference type="ARBA" id="ARBA00004572"/>
    </source>
</evidence>
<comment type="subcellular location">
    <subcellularLocation>
        <location evidence="1">Mitochondrion outer membrane</location>
        <topology evidence="1">Single-pass membrane protein</topology>
    </subcellularLocation>
</comment>
<dbReference type="GO" id="GO:0006626">
    <property type="term" value="P:protein targeting to mitochondrion"/>
    <property type="evidence" value="ECO:0007669"/>
    <property type="project" value="UniProtKB-ARBA"/>
</dbReference>
<name>A0A3N2Q324_SODAK</name>
<reference evidence="10 11" key="1">
    <citation type="journal article" date="2018" name="Mol. Ecol.">
        <title>The obligate alkalophilic soda-lake fungus Sodiomyces alkalinus has shifted to a protein diet.</title>
        <authorList>
            <person name="Grum-Grzhimaylo A.A."/>
            <person name="Falkoski D.L."/>
            <person name="van den Heuvel J."/>
            <person name="Valero-Jimenez C.A."/>
            <person name="Min B."/>
            <person name="Choi I.G."/>
            <person name="Lipzen A."/>
            <person name="Daum C.G."/>
            <person name="Aanen D.K."/>
            <person name="Tsang A."/>
            <person name="Henrissat B."/>
            <person name="Bilanenko E.N."/>
            <person name="de Vries R.P."/>
            <person name="van Kan J.A.L."/>
            <person name="Grigoriev I.V."/>
            <person name="Debets A.J.M."/>
        </authorList>
    </citation>
    <scope>NUCLEOTIDE SEQUENCE [LARGE SCALE GENOMIC DNA]</scope>
    <source>
        <strain evidence="10 11">F11</strain>
    </source>
</reference>
<evidence type="ECO:0000256" key="4">
    <source>
        <dbReference type="ARBA" id="ARBA00022787"/>
    </source>
</evidence>
<dbReference type="AlphaFoldDB" id="A0A3N2Q324"/>
<evidence type="ECO:0000256" key="5">
    <source>
        <dbReference type="ARBA" id="ARBA00022927"/>
    </source>
</evidence>
<keyword evidence="7" id="KW-0496">Mitochondrion</keyword>
<dbReference type="Pfam" id="PF10642">
    <property type="entry name" value="Tom5"/>
    <property type="match status" value="1"/>
</dbReference>
<evidence type="ECO:0000256" key="2">
    <source>
        <dbReference type="ARBA" id="ARBA00022448"/>
    </source>
</evidence>
<keyword evidence="6" id="KW-1133">Transmembrane helix</keyword>
<comment type="similarity">
    <text evidence="9">Belongs to the Tom5 family.</text>
</comment>
<dbReference type="OrthoDB" id="4150500at2759"/>
<accession>A0A3N2Q324</accession>
<keyword evidence="3" id="KW-0812">Transmembrane</keyword>
<keyword evidence="11" id="KW-1185">Reference proteome</keyword>
<evidence type="ECO:0000256" key="9">
    <source>
        <dbReference type="ARBA" id="ARBA00025716"/>
    </source>
</evidence>
<organism evidence="10 11">
    <name type="scientific">Sodiomyces alkalinus (strain CBS 110278 / VKM F-3762 / F11)</name>
    <name type="common">Alkaliphilic filamentous fungus</name>
    <dbReference type="NCBI Taxonomy" id="1314773"/>
    <lineage>
        <taxon>Eukaryota</taxon>
        <taxon>Fungi</taxon>
        <taxon>Dikarya</taxon>
        <taxon>Ascomycota</taxon>
        <taxon>Pezizomycotina</taxon>
        <taxon>Sordariomycetes</taxon>
        <taxon>Hypocreomycetidae</taxon>
        <taxon>Glomerellales</taxon>
        <taxon>Plectosphaerellaceae</taxon>
        <taxon>Sodiomyces</taxon>
    </lineage>
</organism>
<dbReference type="GO" id="GO:0015031">
    <property type="term" value="P:protein transport"/>
    <property type="evidence" value="ECO:0007669"/>
    <property type="project" value="UniProtKB-KW"/>
</dbReference>
<evidence type="ECO:0000256" key="3">
    <source>
        <dbReference type="ARBA" id="ARBA00022692"/>
    </source>
</evidence>
<dbReference type="GeneID" id="39583317"/>
<keyword evidence="4" id="KW-1000">Mitochondrion outer membrane</keyword>
<evidence type="ECO:0000256" key="8">
    <source>
        <dbReference type="ARBA" id="ARBA00023136"/>
    </source>
</evidence>
<evidence type="ECO:0000256" key="7">
    <source>
        <dbReference type="ARBA" id="ARBA00023128"/>
    </source>
</evidence>
<dbReference type="RefSeq" id="XP_028468821.1">
    <property type="nucleotide sequence ID" value="XM_028614840.1"/>
</dbReference>
<evidence type="ECO:0000256" key="6">
    <source>
        <dbReference type="ARBA" id="ARBA00022989"/>
    </source>
</evidence>
<dbReference type="GO" id="GO:0005741">
    <property type="term" value="C:mitochondrial outer membrane"/>
    <property type="evidence" value="ECO:0007669"/>
    <property type="project" value="UniProtKB-SubCell"/>
</dbReference>
<gene>
    <name evidence="10" type="ORF">SODALDRAFT_376743</name>
</gene>
<dbReference type="InterPro" id="IPR019603">
    <property type="entry name" value="Tom5"/>
</dbReference>
<dbReference type="Proteomes" id="UP000272025">
    <property type="component" value="Unassembled WGS sequence"/>
</dbReference>
<evidence type="ECO:0000313" key="11">
    <source>
        <dbReference type="Proteomes" id="UP000272025"/>
    </source>
</evidence>
<keyword evidence="2" id="KW-0813">Transport</keyword>
<sequence>MEMSETLGVIFGWERDTDNTVFDIIFFVTCGGLSPDSDLALGNNLAVAFVRSRARSPGAESSKVELILRSRGHILVRFSTFPAGSSCRRKYVDTVELMVGFLCHQPWGKFSLDQTTTTSTSKASIIRVNCQTSNQRPTQTPMFGGFAPPQLSPEEIKQMEAEANFTIQQVLVSTVMLYLSPFAVNAVSSMF</sequence>
<protein>
    <submittedName>
        <fullName evidence="10">Uncharacterized protein</fullName>
    </submittedName>
</protein>
<keyword evidence="5" id="KW-0653">Protein transport</keyword>
<dbReference type="EMBL" id="ML119052">
    <property type="protein sequence ID" value="ROT41015.1"/>
    <property type="molecule type" value="Genomic_DNA"/>
</dbReference>
<evidence type="ECO:0000313" key="10">
    <source>
        <dbReference type="EMBL" id="ROT41015.1"/>
    </source>
</evidence>
<keyword evidence="8" id="KW-0472">Membrane</keyword>
<proteinExistence type="inferred from homology"/>